<dbReference type="Proteomes" id="UP001589718">
    <property type="component" value="Unassembled WGS sequence"/>
</dbReference>
<dbReference type="EMBL" id="JBHMCR010000019">
    <property type="protein sequence ID" value="MFB9523813.1"/>
    <property type="molecule type" value="Genomic_DNA"/>
</dbReference>
<evidence type="ECO:0000313" key="2">
    <source>
        <dbReference type="EMBL" id="MFB9523813.1"/>
    </source>
</evidence>
<protein>
    <submittedName>
        <fullName evidence="2">Uncharacterized protein</fullName>
    </submittedName>
</protein>
<name>A0ABV5PLB9_STRCM</name>
<evidence type="ECO:0000256" key="1">
    <source>
        <dbReference type="SAM" id="MobiDB-lite"/>
    </source>
</evidence>
<dbReference type="RefSeq" id="WP_345218730.1">
    <property type="nucleotide sequence ID" value="NZ_BAAAXE010000001.1"/>
</dbReference>
<evidence type="ECO:0000313" key="3">
    <source>
        <dbReference type="Proteomes" id="UP001589718"/>
    </source>
</evidence>
<sequence length="120" mass="12846">MTRHDEDPTTPPPDIVGARSRTEVETTLRELEAEAAAPHRQTQISRGALAGYIWALGSAQTTPVTGSHCSVAPNDAELAAELAAAEDQLADPVRRDIPREYVQGVCDALAWVTGRSDKKA</sequence>
<comment type="caution">
    <text evidence="2">The sequence shown here is derived from an EMBL/GenBank/DDBJ whole genome shotgun (WGS) entry which is preliminary data.</text>
</comment>
<reference evidence="2 3" key="1">
    <citation type="submission" date="2024-09" db="EMBL/GenBank/DDBJ databases">
        <authorList>
            <person name="Sun Q."/>
            <person name="Mori K."/>
        </authorList>
    </citation>
    <scope>NUCLEOTIDE SEQUENCE [LARGE SCALE GENOMIC DNA]</scope>
    <source>
        <strain evidence="2 3">JCM 4362</strain>
    </source>
</reference>
<gene>
    <name evidence="2" type="ORF">ACFFTU_28100</name>
</gene>
<proteinExistence type="predicted"/>
<feature type="region of interest" description="Disordered" evidence="1">
    <location>
        <begin position="1"/>
        <end position="24"/>
    </location>
</feature>
<keyword evidence="3" id="KW-1185">Reference proteome</keyword>
<organism evidence="2 3">
    <name type="scientific">Streptomyces cremeus</name>
    <dbReference type="NCBI Taxonomy" id="66881"/>
    <lineage>
        <taxon>Bacteria</taxon>
        <taxon>Bacillati</taxon>
        <taxon>Actinomycetota</taxon>
        <taxon>Actinomycetes</taxon>
        <taxon>Kitasatosporales</taxon>
        <taxon>Streptomycetaceae</taxon>
        <taxon>Streptomyces</taxon>
    </lineage>
</organism>
<accession>A0ABV5PLB9</accession>